<keyword evidence="9" id="KW-1185">Reference proteome</keyword>
<dbReference type="CDD" id="cd00609">
    <property type="entry name" value="AAT_like"/>
    <property type="match status" value="1"/>
</dbReference>
<protein>
    <submittedName>
        <fullName evidence="8">PLP-dependent aminotransferase family protein</fullName>
    </submittedName>
</protein>
<evidence type="ECO:0000256" key="6">
    <source>
        <dbReference type="ARBA" id="ARBA00022898"/>
    </source>
</evidence>
<dbReference type="Pfam" id="PF00155">
    <property type="entry name" value="Aminotran_1_2"/>
    <property type="match status" value="1"/>
</dbReference>
<comment type="subunit">
    <text evidence="3">Homodimer.</text>
</comment>
<dbReference type="PANTHER" id="PTHR42790:SF19">
    <property type="entry name" value="KYNURENINE_ALPHA-AMINOADIPATE AMINOTRANSFERASE, MITOCHONDRIAL"/>
    <property type="match status" value="1"/>
</dbReference>
<dbReference type="GO" id="GO:1901605">
    <property type="term" value="P:alpha-amino acid metabolic process"/>
    <property type="evidence" value="ECO:0007669"/>
    <property type="project" value="TreeGrafter"/>
</dbReference>
<keyword evidence="4 8" id="KW-0032">Aminotransferase</keyword>
<dbReference type="AlphaFoldDB" id="A0A6N7XJR5"/>
<dbReference type="RefSeq" id="WP_154553858.1">
    <property type="nucleotide sequence ID" value="NZ_JAQXUZ010000018.1"/>
</dbReference>
<proteinExistence type="inferred from homology"/>
<comment type="caution">
    <text evidence="8">The sequence shown here is derived from an EMBL/GenBank/DDBJ whole genome shotgun (WGS) entry which is preliminary data.</text>
</comment>
<sequence length="398" mass="44214">MKELLSKAYAKTGESFISTILTAAADPNVISFAGGLPNPASFPMEALKESCNNIIDKYGSAVFQYAKTEGLQAFRQYLAEDYNKTYGVNLDADNIVVTTGSQQALDCFGKVFINEGDGILVEKPSYLGAFQAFDQYCPEYYPVTLNDDGLDIEELEETLEKYGDKIKLAYLIPEFQNPTGLTYTEENRAKVTEILKKYNVVLIEDDPYGQLRFEGTKPPYIGLGKLPQAALLGTFSKVATPGMRVGYVVTENKELAKYIAMALEATSLHTNIFSQYLLLDYLQNNDQPAHVKDIQDLYRQQCHCMLDAMDKYFPENVTYTRPEGGMFIWATLPEGVSAIKLFPKAAEKGVVYVPGDPFYVGVHDANTLRLNFTNASPEAIDKGIHLLGDMLKEECAGK</sequence>
<evidence type="ECO:0000256" key="3">
    <source>
        <dbReference type="ARBA" id="ARBA00011738"/>
    </source>
</evidence>
<dbReference type="InterPro" id="IPR015422">
    <property type="entry name" value="PyrdxlP-dep_Trfase_small"/>
</dbReference>
<comment type="similarity">
    <text evidence="2">Belongs to the class-I pyridoxal-phosphate-dependent aminotransferase family.</text>
</comment>
<keyword evidence="6" id="KW-0663">Pyridoxal phosphate</keyword>
<reference evidence="8 9" key="1">
    <citation type="submission" date="2019-08" db="EMBL/GenBank/DDBJ databases">
        <title>In-depth cultivation of the pig gut microbiome towards novel bacterial diversity and tailored functional studies.</title>
        <authorList>
            <person name="Wylensek D."/>
            <person name="Hitch T.C.A."/>
            <person name="Clavel T."/>
        </authorList>
    </citation>
    <scope>NUCLEOTIDE SEQUENCE [LARGE SCALE GENOMIC DNA]</scope>
    <source>
        <strain evidence="8 9">WCA-MUC-591-APC-4B</strain>
    </source>
</reference>
<dbReference type="GO" id="GO:0008483">
    <property type="term" value="F:transaminase activity"/>
    <property type="evidence" value="ECO:0007669"/>
    <property type="project" value="UniProtKB-KW"/>
</dbReference>
<evidence type="ECO:0000256" key="2">
    <source>
        <dbReference type="ARBA" id="ARBA00007441"/>
    </source>
</evidence>
<evidence type="ECO:0000313" key="8">
    <source>
        <dbReference type="EMBL" id="MST70295.1"/>
    </source>
</evidence>
<dbReference type="FunFam" id="3.40.640.10:FF:000053">
    <property type="entry name" value="Aminotransferase, class I"/>
    <property type="match status" value="1"/>
</dbReference>
<evidence type="ECO:0000259" key="7">
    <source>
        <dbReference type="Pfam" id="PF00155"/>
    </source>
</evidence>
<dbReference type="Gene3D" id="3.40.640.10">
    <property type="entry name" value="Type I PLP-dependent aspartate aminotransferase-like (Major domain)"/>
    <property type="match status" value="1"/>
</dbReference>
<feature type="domain" description="Aminotransferase class I/classII large" evidence="7">
    <location>
        <begin position="57"/>
        <end position="384"/>
    </location>
</feature>
<dbReference type="Gene3D" id="3.90.1150.10">
    <property type="entry name" value="Aspartate Aminotransferase, domain 1"/>
    <property type="match status" value="1"/>
</dbReference>
<dbReference type="SUPFAM" id="SSF53383">
    <property type="entry name" value="PLP-dependent transferases"/>
    <property type="match status" value="1"/>
</dbReference>
<dbReference type="InterPro" id="IPR004839">
    <property type="entry name" value="Aminotransferase_I/II_large"/>
</dbReference>
<gene>
    <name evidence="8" type="ORF">FYJ65_02900</name>
</gene>
<organism evidence="8 9">
    <name type="scientific">Mogibacterium kristiansenii</name>
    <dbReference type="NCBI Taxonomy" id="2606708"/>
    <lineage>
        <taxon>Bacteria</taxon>
        <taxon>Bacillati</taxon>
        <taxon>Bacillota</taxon>
        <taxon>Clostridia</taxon>
        <taxon>Peptostreptococcales</taxon>
        <taxon>Anaerovoracaceae</taxon>
        <taxon>Mogibacterium</taxon>
    </lineage>
</organism>
<dbReference type="EMBL" id="VUNA01000004">
    <property type="protein sequence ID" value="MST70295.1"/>
    <property type="molecule type" value="Genomic_DNA"/>
</dbReference>
<dbReference type="InterPro" id="IPR015421">
    <property type="entry name" value="PyrdxlP-dep_Trfase_major"/>
</dbReference>
<evidence type="ECO:0000256" key="5">
    <source>
        <dbReference type="ARBA" id="ARBA00022679"/>
    </source>
</evidence>
<evidence type="ECO:0000256" key="4">
    <source>
        <dbReference type="ARBA" id="ARBA00022576"/>
    </source>
</evidence>
<evidence type="ECO:0000313" key="9">
    <source>
        <dbReference type="Proteomes" id="UP000469424"/>
    </source>
</evidence>
<comment type="cofactor">
    <cofactor evidence="1">
        <name>pyridoxal 5'-phosphate</name>
        <dbReference type="ChEBI" id="CHEBI:597326"/>
    </cofactor>
</comment>
<dbReference type="InterPro" id="IPR015424">
    <property type="entry name" value="PyrdxlP-dep_Trfase"/>
</dbReference>
<keyword evidence="5 8" id="KW-0808">Transferase</keyword>
<evidence type="ECO:0000256" key="1">
    <source>
        <dbReference type="ARBA" id="ARBA00001933"/>
    </source>
</evidence>
<name>A0A6N7XJR5_9FIRM</name>
<accession>A0A6N7XJR5</accession>
<dbReference type="GO" id="GO:0030170">
    <property type="term" value="F:pyridoxal phosphate binding"/>
    <property type="evidence" value="ECO:0007669"/>
    <property type="project" value="InterPro"/>
</dbReference>
<dbReference type="Proteomes" id="UP000469424">
    <property type="component" value="Unassembled WGS sequence"/>
</dbReference>
<dbReference type="PANTHER" id="PTHR42790">
    <property type="entry name" value="AMINOTRANSFERASE"/>
    <property type="match status" value="1"/>
</dbReference>
<dbReference type="InterPro" id="IPR050859">
    <property type="entry name" value="Class-I_PLP-dep_aminotransf"/>
</dbReference>